<feature type="transmembrane region" description="Helical" evidence="1">
    <location>
        <begin position="690"/>
        <end position="709"/>
    </location>
</feature>
<feature type="transmembrane region" description="Helical" evidence="1">
    <location>
        <begin position="37"/>
        <end position="54"/>
    </location>
</feature>
<accession>A0AAI9SCK1</accession>
<dbReference type="InterPro" id="IPR050545">
    <property type="entry name" value="Mycobact_MmpL"/>
</dbReference>
<organism evidence="2 3">
    <name type="scientific">Sutterella seckii</name>
    <dbReference type="NCBI Taxonomy" id="1944635"/>
    <lineage>
        <taxon>Bacteria</taxon>
        <taxon>Pseudomonadati</taxon>
        <taxon>Pseudomonadota</taxon>
        <taxon>Betaproteobacteria</taxon>
        <taxon>Burkholderiales</taxon>
        <taxon>Sutterellaceae</taxon>
        <taxon>Sutterella</taxon>
    </lineage>
</organism>
<feature type="transmembrane region" description="Helical" evidence="1">
    <location>
        <begin position="797"/>
        <end position="816"/>
    </location>
</feature>
<feature type="transmembrane region" description="Helical" evidence="1">
    <location>
        <begin position="423"/>
        <end position="445"/>
    </location>
</feature>
<feature type="transmembrane region" description="Helical" evidence="1">
    <location>
        <begin position="482"/>
        <end position="499"/>
    </location>
</feature>
<protein>
    <recommendedName>
        <fullName evidence="4">MMPL family transporter</fullName>
    </recommendedName>
</protein>
<dbReference type="RefSeq" id="WP_139687554.1">
    <property type="nucleotide sequence ID" value="NZ_WEHW01000010.1"/>
</dbReference>
<evidence type="ECO:0000256" key="1">
    <source>
        <dbReference type="SAM" id="Phobius"/>
    </source>
</evidence>
<keyword evidence="1" id="KW-0812">Transmembrane</keyword>
<keyword evidence="3" id="KW-1185">Reference proteome</keyword>
<name>A0AAI9SCK1_9BURK</name>
<comment type="caution">
    <text evidence="2">The sequence shown here is derived from an EMBL/GenBank/DDBJ whole genome shotgun (WGS) entry which is preliminary data.</text>
</comment>
<dbReference type="PANTHER" id="PTHR33406:SF13">
    <property type="entry name" value="MEMBRANE PROTEIN YDFJ"/>
    <property type="match status" value="1"/>
</dbReference>
<dbReference type="EMBL" id="WEHW01000010">
    <property type="protein sequence ID" value="KAB7651805.1"/>
    <property type="molecule type" value="Genomic_DNA"/>
</dbReference>
<dbReference type="Proteomes" id="UP000469462">
    <property type="component" value="Unassembled WGS sequence"/>
</dbReference>
<feature type="transmembrane region" description="Helical" evidence="1">
    <location>
        <begin position="397"/>
        <end position="417"/>
    </location>
</feature>
<sequence length="826" mass="87779">MPDNEDLTNSSFLFGIEPVRRLADILLLFLEARKGRPALIALLVLFLFSLYSVSTHITSHPFEADVASLLPESLAPELSPQIESKLREQLSRTETERIAAVLTLTFPSDAAARKKEGEKALFDAARGWEALVLRNPALQRADPAGTGAVPNIPQAAGNLLTQKDKAELERLVKLPPESASQALAAKAVRTMSGFSTGAASFSADPFGTLDHWILERLSATPWQRTEAEGRTWLLVKSADPRERSLLLVFSVDPERVSSGEAGLARTFAQADEALREKFSSDGNVRFSSARAGVPLFTDAIASRAKDEVALIGSVSTIGVVVFAWLLFGRISTLLLMAATVGAGFLIAMGLSFAIFGELSLITFVFGATLIGVSIDYSSHWMTMKEKGESAPDRRRRLIVPLLSAALSSAAAYLVLAFTPLPGLTQMAVLAAAGLLGALLVVLILLPSAERFAPAKDTRLMTLLVKTLPKIPRLSKENIRRPGVLAALVLLAGLLLFGFAKVQLASGIRDLQGAPPSLIASQLEAQKRLRLPSPAQAFVIEGDTLDSALGKEALVRKELARDPGLQGIAASGLSEWLPSAEEQNQNRALVRRALQLASPVLKALLGAAPEGPGDQAVTPGMLEKTSLASLFDAFILQKPGERHEAVLMLTLSGVQPENLPALNALQVPEGVHFVDITSGMDEGLSLYRDRILMLLAAGLALLFLALTLRFGWNAWRAVLPTALGIVFSAAVLGLLGIPLTLFASLAMVLLLGLGIDYGIFVTGNPSDGRTAAAVLFSGVTTMLSFGLLAFSATPALHVFGLTLFVGQLAVWIAAPLVRPESAPAAKA</sequence>
<feature type="transmembrane region" description="Helical" evidence="1">
    <location>
        <begin position="360"/>
        <end position="376"/>
    </location>
</feature>
<keyword evidence="1" id="KW-1133">Transmembrane helix</keyword>
<proteinExistence type="predicted"/>
<dbReference type="GO" id="GO:0005886">
    <property type="term" value="C:plasma membrane"/>
    <property type="evidence" value="ECO:0007669"/>
    <property type="project" value="TreeGrafter"/>
</dbReference>
<evidence type="ECO:0000313" key="2">
    <source>
        <dbReference type="EMBL" id="KAB7651805.1"/>
    </source>
</evidence>
<feature type="transmembrane region" description="Helical" evidence="1">
    <location>
        <begin position="334"/>
        <end position="354"/>
    </location>
</feature>
<dbReference type="Gene3D" id="1.20.1640.10">
    <property type="entry name" value="Multidrug efflux transporter AcrB transmembrane domain"/>
    <property type="match status" value="2"/>
</dbReference>
<dbReference type="SUPFAM" id="SSF82866">
    <property type="entry name" value="Multidrug efflux transporter AcrB transmembrane domain"/>
    <property type="match status" value="2"/>
</dbReference>
<keyword evidence="1" id="KW-0472">Membrane</keyword>
<feature type="transmembrane region" description="Helical" evidence="1">
    <location>
        <begin position="308"/>
        <end position="327"/>
    </location>
</feature>
<evidence type="ECO:0008006" key="4">
    <source>
        <dbReference type="Google" id="ProtNLM"/>
    </source>
</evidence>
<gene>
    <name evidence="2" type="ORF">GBM96_04650</name>
</gene>
<evidence type="ECO:0000313" key="3">
    <source>
        <dbReference type="Proteomes" id="UP000469462"/>
    </source>
</evidence>
<dbReference type="AlphaFoldDB" id="A0AAI9SCK1"/>
<dbReference type="PANTHER" id="PTHR33406">
    <property type="entry name" value="MEMBRANE PROTEIN MJ1562-RELATED"/>
    <property type="match status" value="1"/>
</dbReference>
<reference evidence="2 3" key="1">
    <citation type="submission" date="2019-10" db="EMBL/GenBank/DDBJ databases">
        <title>Genome diversity of Sutterella seckii.</title>
        <authorList>
            <person name="Chaplin A.V."/>
            <person name="Sokolova S.R."/>
            <person name="Mosin K.A."/>
            <person name="Ivanova E.L."/>
            <person name="Kochetkova T.O."/>
            <person name="Goltsov A.Y."/>
            <person name="Trofimov D.Y."/>
            <person name="Efimov B.A."/>
        </authorList>
    </citation>
    <scope>NUCLEOTIDE SEQUENCE [LARGE SCALE GENOMIC DNA]</scope>
    <source>
        <strain evidence="2 3">ASD3426</strain>
    </source>
</reference>
<feature type="transmembrane region" description="Helical" evidence="1">
    <location>
        <begin position="771"/>
        <end position="791"/>
    </location>
</feature>